<dbReference type="InterPro" id="IPR012504">
    <property type="entry name" value="Spore_YabP"/>
</dbReference>
<reference evidence="1 2" key="1">
    <citation type="submission" date="2019-04" db="EMBL/GenBank/DDBJ databases">
        <authorList>
            <person name="Embree M."/>
            <person name="Gaffney J.R."/>
        </authorList>
    </citation>
    <scope>NUCLEOTIDE SEQUENCE [LARGE SCALE GENOMIC DNA]</scope>
    <source>
        <strain evidence="1 2">JE7A12</strain>
    </source>
</reference>
<evidence type="ECO:0000313" key="1">
    <source>
        <dbReference type="EMBL" id="QCT07531.1"/>
    </source>
</evidence>
<proteinExistence type="predicted"/>
<dbReference type="EMBL" id="CP039381">
    <property type="protein sequence ID" value="QCT07531.1"/>
    <property type="molecule type" value="Genomic_DNA"/>
</dbReference>
<accession>A0A4P8XWL2</accession>
<gene>
    <name evidence="1" type="primary">yabP</name>
    <name evidence="1" type="ORF">E5Z56_09255</name>
</gene>
<dbReference type="InterPro" id="IPR022476">
    <property type="entry name" value="Spore_YabP/YqfC"/>
</dbReference>
<organism evidence="1 2">
    <name type="scientific">Ruminococcus bovis</name>
    <dbReference type="NCBI Taxonomy" id="2564099"/>
    <lineage>
        <taxon>Bacteria</taxon>
        <taxon>Bacillati</taxon>
        <taxon>Bacillota</taxon>
        <taxon>Clostridia</taxon>
        <taxon>Eubacteriales</taxon>
        <taxon>Oscillospiraceae</taxon>
        <taxon>Ruminococcus</taxon>
    </lineage>
</organism>
<sequence>MSANEIILKDRKFLSVTGVKDVNAFTEESVILTLETSSLVVRGETLHISKLDLESGEVDVDGKVNSLQYIKENQDKSFLKRLLR</sequence>
<keyword evidence="2" id="KW-1185">Reference proteome</keyword>
<dbReference type="NCBIfam" id="TIGR02892">
    <property type="entry name" value="spore_yabP"/>
    <property type="match status" value="1"/>
</dbReference>
<dbReference type="GO" id="GO:0030435">
    <property type="term" value="P:sporulation resulting in formation of a cellular spore"/>
    <property type="evidence" value="ECO:0007669"/>
    <property type="project" value="InterPro"/>
</dbReference>
<dbReference type="Proteomes" id="UP000301475">
    <property type="component" value="Chromosome"/>
</dbReference>
<dbReference type="OrthoDB" id="9795125at2"/>
<dbReference type="InterPro" id="IPR038705">
    <property type="entry name" value="YabP_sf"/>
</dbReference>
<name>A0A4P8XWL2_9FIRM</name>
<dbReference type="RefSeq" id="WP_022506186.1">
    <property type="nucleotide sequence ID" value="NZ_CP039381.1"/>
</dbReference>
<dbReference type="PIRSF" id="PIRSF011576">
    <property type="entry name" value="YabP"/>
    <property type="match status" value="1"/>
</dbReference>
<dbReference type="Pfam" id="PF07873">
    <property type="entry name" value="YabP"/>
    <property type="match status" value="1"/>
</dbReference>
<dbReference type="Gene3D" id="2.60.40.2000">
    <property type="match status" value="1"/>
</dbReference>
<dbReference type="KEGG" id="ruj:E5Z56_09255"/>
<evidence type="ECO:0000313" key="2">
    <source>
        <dbReference type="Proteomes" id="UP000301475"/>
    </source>
</evidence>
<dbReference type="AlphaFoldDB" id="A0A4P8XWL2"/>
<protein>
    <submittedName>
        <fullName evidence="1">Sporulation protein YabP</fullName>
    </submittedName>
</protein>